<gene>
    <name evidence="1" type="ORF">DSO57_1003231</name>
</gene>
<name>A0ACC2TX28_9FUNG</name>
<dbReference type="Proteomes" id="UP001165960">
    <property type="component" value="Unassembled WGS sequence"/>
</dbReference>
<dbReference type="EMBL" id="QTSX02002137">
    <property type="protein sequence ID" value="KAJ9078767.1"/>
    <property type="molecule type" value="Genomic_DNA"/>
</dbReference>
<evidence type="ECO:0000313" key="2">
    <source>
        <dbReference type="Proteomes" id="UP001165960"/>
    </source>
</evidence>
<sequence length="151" mass="17630">MSWTSWAFIISLITVIVLILVSIYFLILLTDLESDYLNPIDLCNRMNFYIPYEMGIHMFITLFLLSTGCWVSFALNVPLMAFNIWKVVENKHLVDATEIFQNLSFEKKVWGFRLGFYLFSLFYYLFMVISTLIKESGPRTAGSFNANSPFR</sequence>
<evidence type="ECO:0000313" key="1">
    <source>
        <dbReference type="EMBL" id="KAJ9078767.1"/>
    </source>
</evidence>
<accession>A0ACC2TX28</accession>
<reference evidence="1" key="1">
    <citation type="submission" date="2022-04" db="EMBL/GenBank/DDBJ databases">
        <title>Genome of the entomopathogenic fungus Entomophthora muscae.</title>
        <authorList>
            <person name="Elya C."/>
            <person name="Lovett B.R."/>
            <person name="Lee E."/>
            <person name="Macias A.M."/>
            <person name="Hajek A.E."/>
            <person name="De Bivort B.L."/>
            <person name="Kasson M.T."/>
            <person name="De Fine Licht H.H."/>
            <person name="Stajich J.E."/>
        </authorList>
    </citation>
    <scope>NUCLEOTIDE SEQUENCE</scope>
    <source>
        <strain evidence="1">Berkeley</strain>
    </source>
</reference>
<organism evidence="1 2">
    <name type="scientific">Entomophthora muscae</name>
    <dbReference type="NCBI Taxonomy" id="34485"/>
    <lineage>
        <taxon>Eukaryota</taxon>
        <taxon>Fungi</taxon>
        <taxon>Fungi incertae sedis</taxon>
        <taxon>Zoopagomycota</taxon>
        <taxon>Entomophthoromycotina</taxon>
        <taxon>Entomophthoromycetes</taxon>
        <taxon>Entomophthorales</taxon>
        <taxon>Entomophthoraceae</taxon>
        <taxon>Entomophthora</taxon>
    </lineage>
</organism>
<keyword evidence="2" id="KW-1185">Reference proteome</keyword>
<comment type="caution">
    <text evidence="1">The sequence shown here is derived from an EMBL/GenBank/DDBJ whole genome shotgun (WGS) entry which is preliminary data.</text>
</comment>
<proteinExistence type="predicted"/>
<protein>
    <submittedName>
        <fullName evidence="1">Uncharacterized protein</fullName>
    </submittedName>
</protein>